<name>A0A918RUJ2_9GAMM</name>
<evidence type="ECO:0000313" key="1">
    <source>
        <dbReference type="EMBL" id="GHA10952.1"/>
    </source>
</evidence>
<reference evidence="1" key="1">
    <citation type="journal article" date="2014" name="Int. J. Syst. Evol. Microbiol.">
        <title>Complete genome sequence of Corynebacterium casei LMG S-19264T (=DSM 44701T), isolated from a smear-ripened cheese.</title>
        <authorList>
            <consortium name="US DOE Joint Genome Institute (JGI-PGF)"/>
            <person name="Walter F."/>
            <person name="Albersmeier A."/>
            <person name="Kalinowski J."/>
            <person name="Ruckert C."/>
        </authorList>
    </citation>
    <scope>NUCLEOTIDE SEQUENCE</scope>
    <source>
        <strain evidence="1">KCTC 12711</strain>
    </source>
</reference>
<evidence type="ECO:0008006" key="3">
    <source>
        <dbReference type="Google" id="ProtNLM"/>
    </source>
</evidence>
<protein>
    <recommendedName>
        <fullName evidence="3">DUF4145 domain-containing protein</fullName>
    </recommendedName>
</protein>
<sequence length="229" mass="25975">MKTITHNGRTHTLNETPSTCPICHYSIAPIDLSTSTFTDVWVDNKTHLDMAFQCTNPKCKRMFIAIYERESKHKSDPHAAYLLQGCAPKVYESPTVSSEIAEISPGFVKIYNQSNVAEQVGLTDICGVGYRKALEFLLKDYCISKDREKTASIKGSTLNQVIQNFISKTELKIAAQRAVWLGNDETHYDRVWLDQDIDDLKALIDLTSAWIRDEILTQQYMNTMTRGNT</sequence>
<dbReference type="AlphaFoldDB" id="A0A918RUJ2"/>
<evidence type="ECO:0000313" key="2">
    <source>
        <dbReference type="Proteomes" id="UP000614811"/>
    </source>
</evidence>
<organism evidence="1 2">
    <name type="scientific">Arenicella chitinivorans</name>
    <dbReference type="NCBI Taxonomy" id="1329800"/>
    <lineage>
        <taxon>Bacteria</taxon>
        <taxon>Pseudomonadati</taxon>
        <taxon>Pseudomonadota</taxon>
        <taxon>Gammaproteobacteria</taxon>
        <taxon>Arenicellales</taxon>
        <taxon>Arenicellaceae</taxon>
        <taxon>Arenicella</taxon>
    </lineage>
</organism>
<accession>A0A918RUJ2</accession>
<comment type="caution">
    <text evidence="1">The sequence shown here is derived from an EMBL/GenBank/DDBJ whole genome shotgun (WGS) entry which is preliminary data.</text>
</comment>
<gene>
    <name evidence="1" type="ORF">GCM10008090_20880</name>
</gene>
<dbReference type="EMBL" id="BMXA01000003">
    <property type="protein sequence ID" value="GHA10952.1"/>
    <property type="molecule type" value="Genomic_DNA"/>
</dbReference>
<proteinExistence type="predicted"/>
<dbReference type="Proteomes" id="UP000614811">
    <property type="component" value="Unassembled WGS sequence"/>
</dbReference>
<reference evidence="1" key="2">
    <citation type="submission" date="2020-09" db="EMBL/GenBank/DDBJ databases">
        <authorList>
            <person name="Sun Q."/>
            <person name="Kim S."/>
        </authorList>
    </citation>
    <scope>NUCLEOTIDE SEQUENCE</scope>
    <source>
        <strain evidence="1">KCTC 12711</strain>
    </source>
</reference>
<keyword evidence="2" id="KW-1185">Reference proteome</keyword>